<dbReference type="InterPro" id="IPR005180">
    <property type="entry name" value="DUF302"/>
</dbReference>
<evidence type="ECO:0000259" key="1">
    <source>
        <dbReference type="Pfam" id="PF03625"/>
    </source>
</evidence>
<dbReference type="PANTHER" id="PTHR38342">
    <property type="entry name" value="SLR5037 PROTEIN"/>
    <property type="match status" value="1"/>
</dbReference>
<reference evidence="2 3" key="1">
    <citation type="submission" date="2017-04" db="EMBL/GenBank/DDBJ databases">
        <authorList>
            <person name="Afonso C.L."/>
            <person name="Miller P.J."/>
            <person name="Scott M.A."/>
            <person name="Spackman E."/>
            <person name="Goraichik I."/>
            <person name="Dimitrov K.M."/>
            <person name="Suarez D.L."/>
            <person name="Swayne D.E."/>
        </authorList>
    </citation>
    <scope>NUCLEOTIDE SEQUENCE [LARGE SCALE GENOMIC DNA]</scope>
    <source>
        <strain evidence="2 3">LMG26642</strain>
    </source>
</reference>
<dbReference type="PANTHER" id="PTHR38342:SF1">
    <property type="entry name" value="SLR5037 PROTEIN"/>
    <property type="match status" value="1"/>
</dbReference>
<dbReference type="STRING" id="1073423.SAMN04488700_0863"/>
<organism evidence="2 3">
    <name type="scientific">Carnobacterium iners</name>
    <dbReference type="NCBI Taxonomy" id="1073423"/>
    <lineage>
        <taxon>Bacteria</taxon>
        <taxon>Bacillati</taxon>
        <taxon>Bacillota</taxon>
        <taxon>Bacilli</taxon>
        <taxon>Lactobacillales</taxon>
        <taxon>Carnobacteriaceae</taxon>
        <taxon>Carnobacterium</taxon>
    </lineage>
</organism>
<dbReference type="InterPro" id="IPR035923">
    <property type="entry name" value="TT1751-like_sf"/>
</dbReference>
<dbReference type="Pfam" id="PF03625">
    <property type="entry name" value="DUF302"/>
    <property type="match status" value="1"/>
</dbReference>
<evidence type="ECO:0000313" key="2">
    <source>
        <dbReference type="EMBL" id="SMH28155.1"/>
    </source>
</evidence>
<name>A0A1X7MTU4_9LACT</name>
<dbReference type="InterPro" id="IPR016796">
    <property type="entry name" value="UCP021774"/>
</dbReference>
<dbReference type="PIRSF" id="PIRSF021774">
    <property type="entry name" value="UCP021774"/>
    <property type="match status" value="1"/>
</dbReference>
<dbReference type="SUPFAM" id="SSF103247">
    <property type="entry name" value="TT1751-like"/>
    <property type="match status" value="1"/>
</dbReference>
<dbReference type="Proteomes" id="UP000193435">
    <property type="component" value="Unassembled WGS sequence"/>
</dbReference>
<dbReference type="Gene3D" id="3.30.310.70">
    <property type="entry name" value="TT1751-like domain"/>
    <property type="match status" value="1"/>
</dbReference>
<protein>
    <submittedName>
        <fullName evidence="2">Uncharacterized conserved protein, DUF302 family</fullName>
    </submittedName>
</protein>
<proteinExistence type="predicted"/>
<dbReference type="RefSeq" id="WP_085559093.1">
    <property type="nucleotide sequence ID" value="NZ_FOAH01000006.1"/>
</dbReference>
<gene>
    <name evidence="2" type="ORF">SAMN04488700_0863</name>
</gene>
<feature type="domain" description="DUF302" evidence="1">
    <location>
        <begin position="36"/>
        <end position="97"/>
    </location>
</feature>
<keyword evidence="3" id="KW-1185">Reference proteome</keyword>
<dbReference type="CDD" id="cd14797">
    <property type="entry name" value="DUF302"/>
    <property type="match status" value="1"/>
</dbReference>
<sequence>MDIVYEKRTDKSLNEAIHSLEENLKENNFGILWQLNFKNKLAEKGLDLKDDFVVLEVCNPKQAKEVLEKNIHVGYVLPCKMVVRTEGDKTYIGMTSPEKLIGLFDELELSVIAKSVEMIMKKAIIASI</sequence>
<evidence type="ECO:0000313" key="3">
    <source>
        <dbReference type="Proteomes" id="UP000193435"/>
    </source>
</evidence>
<dbReference type="AlphaFoldDB" id="A0A1X7MTU4"/>
<accession>A0A1X7MTU4</accession>
<dbReference type="OrthoDB" id="9791067at2"/>
<dbReference type="EMBL" id="FXBJ01000002">
    <property type="protein sequence ID" value="SMH28155.1"/>
    <property type="molecule type" value="Genomic_DNA"/>
</dbReference>